<reference evidence="1" key="1">
    <citation type="journal article" date="2020" name="bioRxiv">
        <title>Comparative genomics of Chlamydomonas.</title>
        <authorList>
            <person name="Craig R.J."/>
            <person name="Hasan A.R."/>
            <person name="Ness R.W."/>
            <person name="Keightley P.D."/>
        </authorList>
    </citation>
    <scope>NUCLEOTIDE SEQUENCE</scope>
    <source>
        <strain evidence="1">SAG 7.73</strain>
    </source>
</reference>
<name>A0A835VRL9_CHLIN</name>
<dbReference type="GO" id="GO:0005783">
    <property type="term" value="C:endoplasmic reticulum"/>
    <property type="evidence" value="ECO:0007669"/>
    <property type="project" value="TreeGrafter"/>
</dbReference>
<dbReference type="GO" id="GO:0071944">
    <property type="term" value="C:cell periphery"/>
    <property type="evidence" value="ECO:0007669"/>
    <property type="project" value="TreeGrafter"/>
</dbReference>
<dbReference type="GO" id="GO:0030149">
    <property type="term" value="P:sphingolipid catabolic process"/>
    <property type="evidence" value="ECO:0007669"/>
    <property type="project" value="TreeGrafter"/>
</dbReference>
<dbReference type="PANTHER" id="PTHR12393">
    <property type="entry name" value="SPHINGOMYELIN PHOSPHODIESTERASE RELATED"/>
    <property type="match status" value="1"/>
</dbReference>
<dbReference type="EMBL" id="JAEHOC010000091">
    <property type="protein sequence ID" value="KAG2422876.1"/>
    <property type="molecule type" value="Genomic_DNA"/>
</dbReference>
<dbReference type="SUPFAM" id="SSF48403">
    <property type="entry name" value="Ankyrin repeat"/>
    <property type="match status" value="1"/>
</dbReference>
<comment type="caution">
    <text evidence="1">The sequence shown here is derived from an EMBL/GenBank/DDBJ whole genome shotgun (WGS) entry which is preliminary data.</text>
</comment>
<gene>
    <name evidence="1" type="ORF">HXX76_015707</name>
</gene>
<dbReference type="Gene3D" id="1.25.40.20">
    <property type="entry name" value="Ankyrin repeat-containing domain"/>
    <property type="match status" value="1"/>
</dbReference>
<dbReference type="GO" id="GO:0004620">
    <property type="term" value="F:phospholipase activity"/>
    <property type="evidence" value="ECO:0007669"/>
    <property type="project" value="TreeGrafter"/>
</dbReference>
<keyword evidence="2" id="KW-1185">Reference proteome</keyword>
<organism evidence="1 2">
    <name type="scientific">Chlamydomonas incerta</name>
    <dbReference type="NCBI Taxonomy" id="51695"/>
    <lineage>
        <taxon>Eukaryota</taxon>
        <taxon>Viridiplantae</taxon>
        <taxon>Chlorophyta</taxon>
        <taxon>core chlorophytes</taxon>
        <taxon>Chlorophyceae</taxon>
        <taxon>CS clade</taxon>
        <taxon>Chlamydomonadales</taxon>
        <taxon>Chlamydomonadaceae</taxon>
        <taxon>Chlamydomonas</taxon>
    </lineage>
</organism>
<proteinExistence type="predicted"/>
<evidence type="ECO:0008006" key="3">
    <source>
        <dbReference type="Google" id="ProtNLM"/>
    </source>
</evidence>
<dbReference type="PANTHER" id="PTHR12393:SF6">
    <property type="entry name" value="SPHINGOMYELIN PHOSPHODIESTERASE 2"/>
    <property type="match status" value="1"/>
</dbReference>
<evidence type="ECO:0000313" key="2">
    <source>
        <dbReference type="Proteomes" id="UP000650467"/>
    </source>
</evidence>
<accession>A0A835VRL9</accession>
<dbReference type="AlphaFoldDB" id="A0A835VRL9"/>
<sequence>MAAASGPPTEDMESGLWAHTPLDLVLQILNRLPPNEVACTARLVCRAAARQLHSRFVSLSEWVPPTEFAARWQRPGATLALSLRQRRRLVALVAVSGVVANLRVAAEAAGCLLTSEAAAAAAAAGQVDACAALMGELGHLPFFSLFEAGVALPHSSFREWDRELRNRLVAEPLCAAAYAGNERMCRWLMRNGVEWHEAAVLAAGRGGHASLMELLEGLRPSGTAAASHFARVARSLQLPHAAAWRVEMLAAAAAGCDVHTLRYLQAKWQRVQRFTDAYGRVTAAAAASSTSDWQAKLDLLIGLGYKRSVDAAAAAAARPDAAARLAFLSARGFPSDDGACLRVAAAAGNVTLVEHLLASGVPVSDEAMAAAAREGQLACLQTLALRGGARVMQDALEAAAVRGHVGVVEWVLREAPPRALQAPAELMGRNLLTAACMSGSMELMSWLRAWGAGWSPAQWLLAARAGNCEVLSWMLASGHPLQMDGNAYLFAAWNGDMHTVRHLRALGASWGDFGRVCPCVAAFRNPLRLVLGLVEAGCPLTWFDRLVFAWRMRTEGHRLRASTTVASASGGSKGGVRGGGSGGGAAAARRAECGSNGSSRQALPWYASFGWL</sequence>
<evidence type="ECO:0000313" key="1">
    <source>
        <dbReference type="EMBL" id="KAG2422876.1"/>
    </source>
</evidence>
<dbReference type="OrthoDB" id="536067at2759"/>
<dbReference type="InterPro" id="IPR036770">
    <property type="entry name" value="Ankyrin_rpt-contain_sf"/>
</dbReference>
<dbReference type="Proteomes" id="UP000650467">
    <property type="component" value="Unassembled WGS sequence"/>
</dbReference>
<dbReference type="GO" id="GO:0046513">
    <property type="term" value="P:ceramide biosynthetic process"/>
    <property type="evidence" value="ECO:0007669"/>
    <property type="project" value="TreeGrafter"/>
</dbReference>
<protein>
    <recommendedName>
        <fullName evidence="3">F-box domain-containing protein</fullName>
    </recommendedName>
</protein>
<dbReference type="GO" id="GO:0016020">
    <property type="term" value="C:membrane"/>
    <property type="evidence" value="ECO:0007669"/>
    <property type="project" value="TreeGrafter"/>
</dbReference>